<evidence type="ECO:0000313" key="2">
    <source>
        <dbReference type="EMBL" id="MFB5680946.1"/>
    </source>
</evidence>
<reference evidence="2 3" key="1">
    <citation type="submission" date="2024-09" db="EMBL/GenBank/DDBJ databases">
        <authorList>
            <person name="Ruan L."/>
        </authorList>
    </citation>
    <scope>NUCLEOTIDE SEQUENCE [LARGE SCALE GENOMIC DNA]</scope>
    <source>
        <strain evidence="2 3">D33</strain>
    </source>
</reference>
<evidence type="ECO:0000256" key="1">
    <source>
        <dbReference type="SAM" id="MobiDB-lite"/>
    </source>
</evidence>
<comment type="caution">
    <text evidence="2">The sequence shown here is derived from an EMBL/GenBank/DDBJ whole genome shotgun (WGS) entry which is preliminary data.</text>
</comment>
<organism evidence="2 3">
    <name type="scientific">Paenibacillus terreus</name>
    <dbReference type="NCBI Taxonomy" id="1387834"/>
    <lineage>
        <taxon>Bacteria</taxon>
        <taxon>Bacillati</taxon>
        <taxon>Bacillota</taxon>
        <taxon>Bacilli</taxon>
        <taxon>Bacillales</taxon>
        <taxon>Paenibacillaceae</taxon>
        <taxon>Paenibacillus</taxon>
    </lineage>
</organism>
<gene>
    <name evidence="2" type="ORF">ACE3NQ_08495</name>
</gene>
<accession>A0ABV5B5J7</accession>
<proteinExistence type="predicted"/>
<sequence>MASSLIVSVVLLAGCGESETKRIDSVQPANGEADPTENSNEQVNEEQQIYIDESKYEGDELKLVKLIHLSTKYRNEGNEQEYLKLFDSVTITSLPSSKITGIQIDKINFMSEKVGSVRTIVQYENSTEPSIAAYTFNKKENEWFITDID</sequence>
<feature type="region of interest" description="Disordered" evidence="1">
    <location>
        <begin position="22"/>
        <end position="44"/>
    </location>
</feature>
<evidence type="ECO:0000313" key="3">
    <source>
        <dbReference type="Proteomes" id="UP001580407"/>
    </source>
</evidence>
<name>A0ABV5B5J7_9BACL</name>
<dbReference type="EMBL" id="JBHILM010000007">
    <property type="protein sequence ID" value="MFB5680946.1"/>
    <property type="molecule type" value="Genomic_DNA"/>
</dbReference>
<dbReference type="RefSeq" id="WP_375524741.1">
    <property type="nucleotide sequence ID" value="NZ_JBHILM010000007.1"/>
</dbReference>
<evidence type="ECO:0008006" key="4">
    <source>
        <dbReference type="Google" id="ProtNLM"/>
    </source>
</evidence>
<protein>
    <recommendedName>
        <fullName evidence="4">DUF4878 domain-containing protein</fullName>
    </recommendedName>
</protein>
<dbReference type="Proteomes" id="UP001580407">
    <property type="component" value="Unassembled WGS sequence"/>
</dbReference>
<keyword evidence="3" id="KW-1185">Reference proteome</keyword>